<dbReference type="InterPro" id="IPR006734">
    <property type="entry name" value="PLATZ"/>
</dbReference>
<accession>R7QRW6</accession>
<evidence type="ECO:0000256" key="1">
    <source>
        <dbReference type="SAM" id="MobiDB-lite"/>
    </source>
</evidence>
<keyword evidence="3" id="KW-1185">Reference proteome</keyword>
<dbReference type="AlphaFoldDB" id="R7QRW6"/>
<organism evidence="2 3">
    <name type="scientific">Chondrus crispus</name>
    <name type="common">Carrageen Irish moss</name>
    <name type="synonym">Polymorpha crispa</name>
    <dbReference type="NCBI Taxonomy" id="2769"/>
    <lineage>
        <taxon>Eukaryota</taxon>
        <taxon>Rhodophyta</taxon>
        <taxon>Florideophyceae</taxon>
        <taxon>Rhodymeniophycidae</taxon>
        <taxon>Gigartinales</taxon>
        <taxon>Gigartinaceae</taxon>
        <taxon>Chondrus</taxon>
    </lineage>
</organism>
<evidence type="ECO:0000313" key="2">
    <source>
        <dbReference type="EMBL" id="CDF40879.1"/>
    </source>
</evidence>
<dbReference type="PANTHER" id="PTHR31065:SF1">
    <property type="entry name" value="OS09G0116050 PROTEIN"/>
    <property type="match status" value="1"/>
</dbReference>
<dbReference type="GeneID" id="17318887"/>
<dbReference type="Pfam" id="PF04640">
    <property type="entry name" value="PLATZ"/>
    <property type="match status" value="1"/>
</dbReference>
<dbReference type="PANTHER" id="PTHR31065">
    <property type="entry name" value="PLATZ TRANSCRIPTION FACTOR FAMILY PROTEIN"/>
    <property type="match status" value="1"/>
</dbReference>
<sequence>MAASSPRSIQHSLIHHPGLLASKLQPNSRSSPHHFLLKTTAVSSTTSSTSSTSSSSTFPTIQLTKPAAIPFYSSRSWVSTLLSTKFYGPCPHHANLRKNDLNLFCTRHAQKICQYCHRDNHDSKPSCTILHVSRYMYHDVLLAKEAAALLDVSDVQSYLNNGNRVVYIDRRAQPKSKLAPHAKACAVCSRTLQDPYRFCSVFCRLAHANDPAAVATLPVPDASPLLHHNIRKTKTVSAPSSPQPQSKRNERSSKRGERPNSRAMSPVTPERAHVKSMSRTTAPPLQLRSISKKSRRKGTPVRSPSLHTLEYLLSHGTCV</sequence>
<dbReference type="Proteomes" id="UP000012073">
    <property type="component" value="Unassembled WGS sequence"/>
</dbReference>
<dbReference type="PhylomeDB" id="R7QRW6"/>
<dbReference type="EMBL" id="HG002260">
    <property type="protein sequence ID" value="CDF40879.1"/>
    <property type="molecule type" value="Genomic_DNA"/>
</dbReference>
<dbReference type="KEGG" id="ccp:CHC_T00007516001"/>
<dbReference type="OrthoDB" id="1908108at2759"/>
<feature type="compositionally biased region" description="Polar residues" evidence="1">
    <location>
        <begin position="235"/>
        <end position="246"/>
    </location>
</feature>
<feature type="compositionally biased region" description="Basic residues" evidence="1">
    <location>
        <begin position="290"/>
        <end position="299"/>
    </location>
</feature>
<proteinExistence type="predicted"/>
<dbReference type="RefSeq" id="XP_005711173.1">
    <property type="nucleotide sequence ID" value="XM_005711116.1"/>
</dbReference>
<dbReference type="Gramene" id="CDF40879">
    <property type="protein sequence ID" value="CDF40879"/>
    <property type="gene ID" value="CHC_T00007516001"/>
</dbReference>
<protein>
    <recommendedName>
        <fullName evidence="4">B box-type domain-containing protein</fullName>
    </recommendedName>
</protein>
<name>R7QRW6_CHOCR</name>
<feature type="compositionally biased region" description="Basic and acidic residues" evidence="1">
    <location>
        <begin position="247"/>
        <end position="260"/>
    </location>
</feature>
<evidence type="ECO:0008006" key="4">
    <source>
        <dbReference type="Google" id="ProtNLM"/>
    </source>
</evidence>
<evidence type="ECO:0000313" key="3">
    <source>
        <dbReference type="Proteomes" id="UP000012073"/>
    </source>
</evidence>
<gene>
    <name evidence="2" type="ORF">CHC_T00007516001</name>
</gene>
<reference evidence="3" key="1">
    <citation type="journal article" date="2013" name="Proc. Natl. Acad. Sci. U.S.A.">
        <title>Genome structure and metabolic features in the red seaweed Chondrus crispus shed light on evolution of the Archaeplastida.</title>
        <authorList>
            <person name="Collen J."/>
            <person name="Porcel B."/>
            <person name="Carre W."/>
            <person name="Ball S.G."/>
            <person name="Chaparro C."/>
            <person name="Tonon T."/>
            <person name="Barbeyron T."/>
            <person name="Michel G."/>
            <person name="Noel B."/>
            <person name="Valentin K."/>
            <person name="Elias M."/>
            <person name="Artiguenave F."/>
            <person name="Arun A."/>
            <person name="Aury J.M."/>
            <person name="Barbosa-Neto J.F."/>
            <person name="Bothwell J.H."/>
            <person name="Bouget F.Y."/>
            <person name="Brillet L."/>
            <person name="Cabello-Hurtado F."/>
            <person name="Capella-Gutierrez S."/>
            <person name="Charrier B."/>
            <person name="Cladiere L."/>
            <person name="Cock J.M."/>
            <person name="Coelho S.M."/>
            <person name="Colleoni C."/>
            <person name="Czjzek M."/>
            <person name="Da Silva C."/>
            <person name="Delage L."/>
            <person name="Denoeud F."/>
            <person name="Deschamps P."/>
            <person name="Dittami S.M."/>
            <person name="Gabaldon T."/>
            <person name="Gachon C.M."/>
            <person name="Groisillier A."/>
            <person name="Herve C."/>
            <person name="Jabbari K."/>
            <person name="Katinka M."/>
            <person name="Kloareg B."/>
            <person name="Kowalczyk N."/>
            <person name="Labadie K."/>
            <person name="Leblanc C."/>
            <person name="Lopez P.J."/>
            <person name="McLachlan D.H."/>
            <person name="Meslet-Cladiere L."/>
            <person name="Moustafa A."/>
            <person name="Nehr Z."/>
            <person name="Nyvall Collen P."/>
            <person name="Panaud O."/>
            <person name="Partensky F."/>
            <person name="Poulain J."/>
            <person name="Rensing S.A."/>
            <person name="Rousvoal S."/>
            <person name="Samson G."/>
            <person name="Symeonidi A."/>
            <person name="Weissenbach J."/>
            <person name="Zambounis A."/>
            <person name="Wincker P."/>
            <person name="Boyen C."/>
        </authorList>
    </citation>
    <scope>NUCLEOTIDE SEQUENCE [LARGE SCALE GENOMIC DNA]</scope>
    <source>
        <strain evidence="3">cv. Stackhouse</strain>
    </source>
</reference>
<feature type="region of interest" description="Disordered" evidence="1">
    <location>
        <begin position="233"/>
        <end position="303"/>
    </location>
</feature>